<dbReference type="AlphaFoldDB" id="A0A7S4B7X7"/>
<proteinExistence type="predicted"/>
<evidence type="ECO:0000313" key="7">
    <source>
        <dbReference type="EMBL" id="CAE0756123.1"/>
    </source>
</evidence>
<evidence type="ECO:0000256" key="1">
    <source>
        <dbReference type="ARBA" id="ARBA00004141"/>
    </source>
</evidence>
<name>A0A7S4B7X7_CHRCT</name>
<feature type="signal peptide" evidence="6">
    <location>
        <begin position="1"/>
        <end position="20"/>
    </location>
</feature>
<dbReference type="PANTHER" id="PTHR11132">
    <property type="entry name" value="SOLUTE CARRIER FAMILY 35"/>
    <property type="match status" value="1"/>
</dbReference>
<keyword evidence="2 5" id="KW-0812">Transmembrane</keyword>
<keyword evidence="3 5" id="KW-1133">Transmembrane helix</keyword>
<comment type="subcellular location">
    <subcellularLocation>
        <location evidence="1">Membrane</location>
        <topology evidence="1">Multi-pass membrane protein</topology>
    </subcellularLocation>
</comment>
<keyword evidence="6" id="KW-0732">Signal</keyword>
<dbReference type="GO" id="GO:0016020">
    <property type="term" value="C:membrane"/>
    <property type="evidence" value="ECO:0007669"/>
    <property type="project" value="UniProtKB-SubCell"/>
</dbReference>
<evidence type="ECO:0000256" key="6">
    <source>
        <dbReference type="SAM" id="SignalP"/>
    </source>
</evidence>
<dbReference type="InterPro" id="IPR050186">
    <property type="entry name" value="TPT_transporter"/>
</dbReference>
<feature type="transmembrane region" description="Helical" evidence="5">
    <location>
        <begin position="59"/>
        <end position="79"/>
    </location>
</feature>
<protein>
    <recommendedName>
        <fullName evidence="8">Sugar phosphate transporter domain-containing protein</fullName>
    </recommendedName>
</protein>
<evidence type="ECO:0008006" key="8">
    <source>
        <dbReference type="Google" id="ProtNLM"/>
    </source>
</evidence>
<evidence type="ECO:0000256" key="5">
    <source>
        <dbReference type="SAM" id="Phobius"/>
    </source>
</evidence>
<reference evidence="7" key="1">
    <citation type="submission" date="2021-01" db="EMBL/GenBank/DDBJ databases">
        <authorList>
            <person name="Corre E."/>
            <person name="Pelletier E."/>
            <person name="Niang G."/>
            <person name="Scheremetjew M."/>
            <person name="Finn R."/>
            <person name="Kale V."/>
            <person name="Holt S."/>
            <person name="Cochrane G."/>
            <person name="Meng A."/>
            <person name="Brown T."/>
            <person name="Cohen L."/>
        </authorList>
    </citation>
    <scope>NUCLEOTIDE SEQUENCE</scope>
    <source>
        <strain evidence="7">CCMP645</strain>
    </source>
</reference>
<dbReference type="EMBL" id="HBIZ01014270">
    <property type="protein sequence ID" value="CAE0756123.1"/>
    <property type="molecule type" value="Transcribed_RNA"/>
</dbReference>
<feature type="transmembrane region" description="Helical" evidence="5">
    <location>
        <begin position="30"/>
        <end position="47"/>
    </location>
</feature>
<evidence type="ECO:0000256" key="2">
    <source>
        <dbReference type="ARBA" id="ARBA00022692"/>
    </source>
</evidence>
<evidence type="ECO:0000256" key="3">
    <source>
        <dbReference type="ARBA" id="ARBA00022989"/>
    </source>
</evidence>
<feature type="chain" id="PRO_5030840825" description="Sugar phosphate transporter domain-containing protein" evidence="6">
    <location>
        <begin position="21"/>
        <end position="122"/>
    </location>
</feature>
<gene>
    <name evidence="7" type="ORF">PCAR00345_LOCUS8717</name>
</gene>
<evidence type="ECO:0000256" key="4">
    <source>
        <dbReference type="ARBA" id="ARBA00023136"/>
    </source>
</evidence>
<sequence>MWFVLFTCFLALAVNWCSFGLIGRTSPITFQVVGHAKTCLVLVGGYVMFPTKAGDTQQFYNNIAGVSVAMLGVVLYGHVKQASSQEKDDCLDAVCPSPISRLLDSNKYSTISPSETDALTKC</sequence>
<keyword evidence="4 5" id="KW-0472">Membrane</keyword>
<accession>A0A7S4B7X7</accession>
<organism evidence="7">
    <name type="scientific">Chrysotila carterae</name>
    <name type="common">Marine alga</name>
    <name type="synonym">Syracosphaera carterae</name>
    <dbReference type="NCBI Taxonomy" id="13221"/>
    <lineage>
        <taxon>Eukaryota</taxon>
        <taxon>Haptista</taxon>
        <taxon>Haptophyta</taxon>
        <taxon>Prymnesiophyceae</taxon>
        <taxon>Isochrysidales</taxon>
        <taxon>Isochrysidaceae</taxon>
        <taxon>Chrysotila</taxon>
    </lineage>
</organism>